<dbReference type="Proteomes" id="UP001216189">
    <property type="component" value="Unassembled WGS sequence"/>
</dbReference>
<evidence type="ECO:0000256" key="2">
    <source>
        <dbReference type="SAM" id="Phobius"/>
    </source>
</evidence>
<feature type="coiled-coil region" evidence="1">
    <location>
        <begin position="334"/>
        <end position="361"/>
    </location>
</feature>
<protein>
    <submittedName>
        <fullName evidence="3">MSHA biogenesis protein MshI</fullName>
    </submittedName>
</protein>
<evidence type="ECO:0000256" key="1">
    <source>
        <dbReference type="SAM" id="Coils"/>
    </source>
</evidence>
<comment type="caution">
    <text evidence="3">The sequence shown here is derived from an EMBL/GenBank/DDBJ whole genome shotgun (WGS) entry which is preliminary data.</text>
</comment>
<proteinExistence type="predicted"/>
<dbReference type="InterPro" id="IPR043129">
    <property type="entry name" value="ATPase_NBD"/>
</dbReference>
<feature type="transmembrane region" description="Helical" evidence="2">
    <location>
        <begin position="309"/>
        <end position="330"/>
    </location>
</feature>
<keyword evidence="2" id="KW-0472">Membrane</keyword>
<gene>
    <name evidence="3" type="ORF">PUN32_12400</name>
</gene>
<name>A0ABT5V2D2_9VIBR</name>
<keyword evidence="1" id="KW-0175">Coiled coil</keyword>
<keyword evidence="2" id="KW-0812">Transmembrane</keyword>
<dbReference type="InterPro" id="IPR016871">
    <property type="entry name" value="MSHA_biogenesis_MshI"/>
</dbReference>
<reference evidence="3 4" key="1">
    <citation type="submission" date="2023-02" db="EMBL/GenBank/DDBJ databases">
        <title>Vibrio intestini sp. nov., a close relative of Vibrio cholerae isolated from the intestine of Healthy Culter dabryi.</title>
        <authorList>
            <person name="Wu N."/>
        </authorList>
    </citation>
    <scope>NUCLEOTIDE SEQUENCE [LARGE SCALE GENOMIC DNA]</scope>
    <source>
        <strain evidence="3 4">DSL-7</strain>
    </source>
</reference>
<organism evidence="3 4">
    <name type="scientific">Vibrio chanodichtyis</name>
    <dbReference type="NCBI Taxonomy" id="3027932"/>
    <lineage>
        <taxon>Bacteria</taxon>
        <taxon>Pseudomonadati</taxon>
        <taxon>Pseudomonadota</taxon>
        <taxon>Gammaproteobacteria</taxon>
        <taxon>Vibrionales</taxon>
        <taxon>Vibrionaceae</taxon>
        <taxon>Vibrio</taxon>
    </lineage>
</organism>
<keyword evidence="4" id="KW-1185">Reference proteome</keyword>
<keyword evidence="2" id="KW-1133">Transmembrane helix</keyword>
<evidence type="ECO:0000313" key="4">
    <source>
        <dbReference type="Proteomes" id="UP001216189"/>
    </source>
</evidence>
<dbReference type="EMBL" id="JARBFT010000015">
    <property type="protein sequence ID" value="MDE1515815.1"/>
    <property type="molecule type" value="Genomic_DNA"/>
</dbReference>
<dbReference type="Gene3D" id="3.30.420.380">
    <property type="match status" value="1"/>
</dbReference>
<dbReference type="PIRSF" id="PIRSF028153">
    <property type="entry name" value="MSHA_biogenesis_protein_MshI"/>
    <property type="match status" value="1"/>
</dbReference>
<accession>A0ABT5V2D2</accession>
<evidence type="ECO:0000313" key="3">
    <source>
        <dbReference type="EMBL" id="MDE1515815.1"/>
    </source>
</evidence>
<dbReference type="RefSeq" id="WP_274723502.1">
    <property type="nucleotide sequence ID" value="NZ_JARBFT010000015.1"/>
</dbReference>
<dbReference type="SUPFAM" id="SSF53067">
    <property type="entry name" value="Actin-like ATPase domain"/>
    <property type="match status" value="1"/>
</dbReference>
<sequence length="485" mass="53979">MKIPSWTNPLGWIGKLFTAKTTAQQLYVMVQPESLFFTADDLPPIPAQPLNQQNWQSVLVQTLQQHAIHDVQIHLVLHSQLYQTYQIDQPNLPREEWSAALPFLLKDMLSEKVTEVVADAHLLPDSGKVQAYVINKRVILELQSMALAAGLTLGKIIPEQAIWGLTGGELSHFLLLHRSLGGSFKLDAFIDRQCSFQRTLRGISAPVTDNAASALQLDSLALELQRSIDYLSAQFKGGALQQLKVCCDGEDSQALLAGLNERLSVRASGLAGDAALCGEQLARYVRHVSQESINFYQSHLKPKRDQFSLTNLLLVWLAVSTLCLFGYAGIEYQNALARQQAQALLQLNQSLTEQAVTLRQQAAAHLPSPVKLAAIERLKKQITAQQQVQQAMAQFDVTQQAGYSRVLNSLAQLARRDISLNRIVLDAVQLNVQGLARDPAAIPNWINQFKQEVTLLGRSFEQLKIGRNEQDIITFELNSQRGERK</sequence>